<keyword evidence="2" id="KW-1185">Reference proteome</keyword>
<comment type="caution">
    <text evidence="1">The sequence shown here is derived from an EMBL/GenBank/DDBJ whole genome shotgun (WGS) entry which is preliminary data.</text>
</comment>
<evidence type="ECO:0000313" key="1">
    <source>
        <dbReference type="EMBL" id="KAJ3474004.1"/>
    </source>
</evidence>
<dbReference type="EMBL" id="JANAKD010002298">
    <property type="protein sequence ID" value="KAJ3474004.1"/>
    <property type="molecule type" value="Genomic_DNA"/>
</dbReference>
<evidence type="ECO:0000313" key="2">
    <source>
        <dbReference type="Proteomes" id="UP001148737"/>
    </source>
</evidence>
<name>A0ACC1QHJ7_9HYPO</name>
<gene>
    <name evidence="1" type="ORF">NLG97_g10037</name>
</gene>
<sequence length="121" mass="13371">MAAETILLTGGSGFIAAHILEDLLAKGRTVVTTVRSQAKADAINAAHPDLVASKPRRQPVGRPTHGLALPLQVHRPEDGAHRSGHQWHDGHPTRHQEARAQRATRRRHLVLCRHPQRRQDA</sequence>
<proteinExistence type="predicted"/>
<organism evidence="1 2">
    <name type="scientific">Lecanicillium saksenae</name>
    <dbReference type="NCBI Taxonomy" id="468837"/>
    <lineage>
        <taxon>Eukaryota</taxon>
        <taxon>Fungi</taxon>
        <taxon>Dikarya</taxon>
        <taxon>Ascomycota</taxon>
        <taxon>Pezizomycotina</taxon>
        <taxon>Sordariomycetes</taxon>
        <taxon>Hypocreomycetidae</taxon>
        <taxon>Hypocreales</taxon>
        <taxon>Cordycipitaceae</taxon>
        <taxon>Lecanicillium</taxon>
    </lineage>
</organism>
<accession>A0ACC1QHJ7</accession>
<dbReference type="Proteomes" id="UP001148737">
    <property type="component" value="Unassembled WGS sequence"/>
</dbReference>
<protein>
    <submittedName>
        <fullName evidence="1">Uncharacterized protein</fullName>
    </submittedName>
</protein>
<reference evidence="1" key="1">
    <citation type="submission" date="2022-07" db="EMBL/GenBank/DDBJ databases">
        <title>Genome Sequence of Lecanicillium saksenae.</title>
        <authorList>
            <person name="Buettner E."/>
        </authorList>
    </citation>
    <scope>NUCLEOTIDE SEQUENCE</scope>
    <source>
        <strain evidence="1">VT-O1</strain>
    </source>
</reference>